<evidence type="ECO:0000256" key="1">
    <source>
        <dbReference type="ARBA" id="ARBA00004651"/>
    </source>
</evidence>
<evidence type="ECO:0000256" key="8">
    <source>
        <dbReference type="SAM" id="Phobius"/>
    </source>
</evidence>
<keyword evidence="4" id="KW-1003">Cell membrane</keyword>
<evidence type="ECO:0000313" key="10">
    <source>
        <dbReference type="Proteomes" id="UP000291469"/>
    </source>
</evidence>
<keyword evidence="7 8" id="KW-0472">Membrane</keyword>
<evidence type="ECO:0000256" key="6">
    <source>
        <dbReference type="ARBA" id="ARBA00022989"/>
    </source>
</evidence>
<organism evidence="9 10">
    <name type="scientific">Egibacter rhizosphaerae</name>
    <dbReference type="NCBI Taxonomy" id="1670831"/>
    <lineage>
        <taxon>Bacteria</taxon>
        <taxon>Bacillati</taxon>
        <taxon>Actinomycetota</taxon>
        <taxon>Nitriliruptoria</taxon>
        <taxon>Egibacterales</taxon>
        <taxon>Egibacteraceae</taxon>
        <taxon>Egibacter</taxon>
    </lineage>
</organism>
<dbReference type="GO" id="GO:0005886">
    <property type="term" value="C:plasma membrane"/>
    <property type="evidence" value="ECO:0007669"/>
    <property type="project" value="UniProtKB-SubCell"/>
</dbReference>
<keyword evidence="10" id="KW-1185">Reference proteome</keyword>
<dbReference type="Pfam" id="PF04066">
    <property type="entry name" value="MrpF_PhaF"/>
    <property type="match status" value="1"/>
</dbReference>
<comment type="similarity">
    <text evidence="2">Belongs to the CPA3 antiporters (TC 2.A.63) subunit F family.</text>
</comment>
<name>A0A411YEA0_9ACTN</name>
<evidence type="ECO:0000256" key="4">
    <source>
        <dbReference type="ARBA" id="ARBA00022475"/>
    </source>
</evidence>
<feature type="transmembrane region" description="Helical" evidence="8">
    <location>
        <begin position="58"/>
        <end position="80"/>
    </location>
</feature>
<keyword evidence="3" id="KW-0813">Transport</keyword>
<dbReference type="KEGG" id="erz:ER308_08075"/>
<protein>
    <submittedName>
        <fullName evidence="9">Pesticidal protein Cry26Aa</fullName>
    </submittedName>
</protein>
<keyword evidence="5 8" id="KW-0812">Transmembrane</keyword>
<reference evidence="9 10" key="1">
    <citation type="submission" date="2019-01" db="EMBL/GenBank/DDBJ databases">
        <title>Egibacter rhizosphaerae EGI 80759T.</title>
        <authorList>
            <person name="Chen D.-D."/>
            <person name="Tian Y."/>
            <person name="Jiao J.-Y."/>
            <person name="Zhang X.-T."/>
            <person name="Zhang Y.-G."/>
            <person name="Zhang Y."/>
            <person name="Xiao M."/>
            <person name="Shu W.-S."/>
            <person name="Li W.-J."/>
        </authorList>
    </citation>
    <scope>NUCLEOTIDE SEQUENCE [LARGE SCALE GENOMIC DNA]</scope>
    <source>
        <strain evidence="9 10">EGI 80759</strain>
    </source>
</reference>
<accession>A0A411YEA0</accession>
<dbReference type="PANTHER" id="PTHR34702:SF1">
    <property type="entry name" value="NA(+)_H(+) ANTIPORTER SUBUNIT F"/>
    <property type="match status" value="1"/>
</dbReference>
<evidence type="ECO:0000313" key="9">
    <source>
        <dbReference type="EMBL" id="QBI19510.1"/>
    </source>
</evidence>
<sequence>MTGIDVALAGLGVAFLLGLIRTAIGPTVADRAVGADVCLFTLVAVFGLMGVRSGSEMFLDVVLVATLLGFLATVALARLVGKRGDQ</sequence>
<dbReference type="InterPro" id="IPR007208">
    <property type="entry name" value="MrpF/PhaF-like"/>
</dbReference>
<evidence type="ECO:0000256" key="7">
    <source>
        <dbReference type="ARBA" id="ARBA00023136"/>
    </source>
</evidence>
<gene>
    <name evidence="9" type="ORF">ER308_08075</name>
</gene>
<evidence type="ECO:0000256" key="2">
    <source>
        <dbReference type="ARBA" id="ARBA00009212"/>
    </source>
</evidence>
<keyword evidence="6 8" id="KW-1133">Transmembrane helix</keyword>
<dbReference type="AlphaFoldDB" id="A0A411YEA0"/>
<dbReference type="RefSeq" id="WP_131154507.1">
    <property type="nucleotide sequence ID" value="NZ_CP036402.1"/>
</dbReference>
<feature type="transmembrane region" description="Helical" evidence="8">
    <location>
        <begin position="32"/>
        <end position="51"/>
    </location>
</feature>
<dbReference type="OrthoDB" id="3402829at2"/>
<dbReference type="Proteomes" id="UP000291469">
    <property type="component" value="Chromosome"/>
</dbReference>
<comment type="subcellular location">
    <subcellularLocation>
        <location evidence="1">Cell membrane</location>
        <topology evidence="1">Multi-pass membrane protein</topology>
    </subcellularLocation>
</comment>
<evidence type="ECO:0000256" key="3">
    <source>
        <dbReference type="ARBA" id="ARBA00022448"/>
    </source>
</evidence>
<dbReference type="PANTHER" id="PTHR34702">
    <property type="entry name" value="NA(+)/H(+) ANTIPORTER SUBUNIT F1"/>
    <property type="match status" value="1"/>
</dbReference>
<proteinExistence type="inferred from homology"/>
<dbReference type="GO" id="GO:0015385">
    <property type="term" value="F:sodium:proton antiporter activity"/>
    <property type="evidence" value="ECO:0007669"/>
    <property type="project" value="TreeGrafter"/>
</dbReference>
<dbReference type="EMBL" id="CP036402">
    <property type="protein sequence ID" value="QBI19510.1"/>
    <property type="molecule type" value="Genomic_DNA"/>
</dbReference>
<evidence type="ECO:0000256" key="5">
    <source>
        <dbReference type="ARBA" id="ARBA00022692"/>
    </source>
</evidence>